<evidence type="ECO:0000256" key="7">
    <source>
        <dbReference type="SAM" id="Phobius"/>
    </source>
</evidence>
<keyword evidence="3 7" id="KW-1133">Transmembrane helix</keyword>
<feature type="transmembrane region" description="Helical" evidence="7">
    <location>
        <begin position="22"/>
        <end position="42"/>
    </location>
</feature>
<feature type="transmembrane region" description="Helical" evidence="7">
    <location>
        <begin position="223"/>
        <end position="247"/>
    </location>
</feature>
<feature type="transmembrane region" description="Helical" evidence="7">
    <location>
        <begin position="54"/>
        <end position="79"/>
    </location>
</feature>
<keyword evidence="10" id="KW-1185">Reference proteome</keyword>
<dbReference type="InterPro" id="IPR049326">
    <property type="entry name" value="Rhodopsin_dom_fungi"/>
</dbReference>
<comment type="caution">
    <text evidence="9">The sequence shown here is derived from an EMBL/GenBank/DDBJ whole genome shotgun (WGS) entry which is preliminary data.</text>
</comment>
<evidence type="ECO:0000313" key="9">
    <source>
        <dbReference type="EMBL" id="TVY82375.1"/>
    </source>
</evidence>
<dbReference type="Proteomes" id="UP000469558">
    <property type="component" value="Unassembled WGS sequence"/>
</dbReference>
<reference evidence="9 10" key="1">
    <citation type="submission" date="2018-05" db="EMBL/GenBank/DDBJ databases">
        <title>Genome sequencing and assembly of the regulated plant pathogen Lachnellula willkommii and related sister species for the development of diagnostic species identification markers.</title>
        <authorList>
            <person name="Giroux E."/>
            <person name="Bilodeau G."/>
        </authorList>
    </citation>
    <scope>NUCLEOTIDE SEQUENCE [LARGE SCALE GENOMIC DNA]</scope>
    <source>
        <strain evidence="9 10">CBS 268.59</strain>
    </source>
</reference>
<proteinExistence type="inferred from homology"/>
<comment type="similarity">
    <text evidence="5">Belongs to the SAT4 family.</text>
</comment>
<name>A0A8T9C9H7_9HELO</name>
<keyword evidence="4 7" id="KW-0472">Membrane</keyword>
<organism evidence="9 10">
    <name type="scientific">Lachnellula suecica</name>
    <dbReference type="NCBI Taxonomy" id="602035"/>
    <lineage>
        <taxon>Eukaryota</taxon>
        <taxon>Fungi</taxon>
        <taxon>Dikarya</taxon>
        <taxon>Ascomycota</taxon>
        <taxon>Pezizomycotina</taxon>
        <taxon>Leotiomycetes</taxon>
        <taxon>Helotiales</taxon>
        <taxon>Lachnaceae</taxon>
        <taxon>Lachnellula</taxon>
    </lineage>
</organism>
<evidence type="ECO:0000256" key="3">
    <source>
        <dbReference type="ARBA" id="ARBA00022989"/>
    </source>
</evidence>
<dbReference type="GO" id="GO:0016020">
    <property type="term" value="C:membrane"/>
    <property type="evidence" value="ECO:0007669"/>
    <property type="project" value="UniProtKB-SubCell"/>
</dbReference>
<feature type="transmembrane region" description="Helical" evidence="7">
    <location>
        <begin position="253"/>
        <end position="275"/>
    </location>
</feature>
<dbReference type="InterPro" id="IPR052337">
    <property type="entry name" value="SAT4-like"/>
</dbReference>
<evidence type="ECO:0000256" key="2">
    <source>
        <dbReference type="ARBA" id="ARBA00022692"/>
    </source>
</evidence>
<dbReference type="AlphaFoldDB" id="A0A8T9C9H7"/>
<evidence type="ECO:0000256" key="1">
    <source>
        <dbReference type="ARBA" id="ARBA00004141"/>
    </source>
</evidence>
<dbReference type="EMBL" id="QGMK01000327">
    <property type="protein sequence ID" value="TVY82375.1"/>
    <property type="molecule type" value="Genomic_DNA"/>
</dbReference>
<keyword evidence="2 7" id="KW-0812">Transmembrane</keyword>
<feature type="domain" description="Rhodopsin" evidence="8">
    <location>
        <begin position="42"/>
        <end position="283"/>
    </location>
</feature>
<feature type="transmembrane region" description="Helical" evidence="7">
    <location>
        <begin position="191"/>
        <end position="211"/>
    </location>
</feature>
<gene>
    <name evidence="9" type="ORF">LSUE1_G004903</name>
</gene>
<evidence type="ECO:0000256" key="4">
    <source>
        <dbReference type="ARBA" id="ARBA00023136"/>
    </source>
</evidence>
<evidence type="ECO:0000259" key="8">
    <source>
        <dbReference type="Pfam" id="PF20684"/>
    </source>
</evidence>
<dbReference type="PANTHER" id="PTHR33048:SF47">
    <property type="entry name" value="INTEGRAL MEMBRANE PROTEIN-RELATED"/>
    <property type="match status" value="1"/>
</dbReference>
<dbReference type="OrthoDB" id="5329176at2759"/>
<feature type="transmembrane region" description="Helical" evidence="7">
    <location>
        <begin position="99"/>
        <end position="120"/>
    </location>
</feature>
<dbReference type="Pfam" id="PF20684">
    <property type="entry name" value="Fung_rhodopsin"/>
    <property type="match status" value="1"/>
</dbReference>
<protein>
    <recommendedName>
        <fullName evidence="8">Rhodopsin domain-containing protein</fullName>
    </recommendedName>
</protein>
<dbReference type="PANTHER" id="PTHR33048">
    <property type="entry name" value="PTH11-LIKE INTEGRAL MEMBRANE PROTEIN (AFU_ORTHOLOGUE AFUA_5G11245)"/>
    <property type="match status" value="1"/>
</dbReference>
<evidence type="ECO:0000313" key="10">
    <source>
        <dbReference type="Proteomes" id="UP000469558"/>
    </source>
</evidence>
<comment type="subcellular location">
    <subcellularLocation>
        <location evidence="1">Membrane</location>
        <topology evidence="1">Multi-pass membrane protein</topology>
    </subcellularLocation>
</comment>
<evidence type="ECO:0000256" key="6">
    <source>
        <dbReference type="SAM" id="MobiDB-lite"/>
    </source>
</evidence>
<evidence type="ECO:0000256" key="5">
    <source>
        <dbReference type="ARBA" id="ARBA00038359"/>
    </source>
</evidence>
<accession>A0A8T9C9H7</accession>
<sequence length="344" mass="38038">MSDSIQIPKGPLPPNYLTESRGHILISVGVLFMVLDITAFILRTISRRMKRVPLGWDDILIIPALVFNLVLAVVLMLMIPYGGVGHHTLVTAMNDPGKFVFLSKASLLVTPILYIFAVNLSKGAIIQMFLRIFTVGPARQVTQVVGVLLILQTIAIFFTIIFQCKPVSLLWTATERGTCIDTQKFFAYTSIPNIITDLAILVLPMPTIWNLKATLQLKIGITITLLTASIGIIASILRTVGFFTIHIFQDPTWLNVTVFAYSIAEPGTYFLAACFPTYRPLISYIGSERFLSTFNTSYWRGSKKYGNITRSGEDSEQGDTRGAGQSKDSRDVVHVESIGLAERG</sequence>
<feature type="region of interest" description="Disordered" evidence="6">
    <location>
        <begin position="308"/>
        <end position="332"/>
    </location>
</feature>
<feature type="transmembrane region" description="Helical" evidence="7">
    <location>
        <begin position="141"/>
        <end position="162"/>
    </location>
</feature>